<dbReference type="Pfam" id="PF25467">
    <property type="entry name" value="NOL9_C"/>
    <property type="match status" value="1"/>
</dbReference>
<evidence type="ECO:0000259" key="12">
    <source>
        <dbReference type="Pfam" id="PF25467"/>
    </source>
</evidence>
<keyword evidence="5" id="KW-0547">Nucleotide-binding</keyword>
<sequence length="920" mass="103794">MKIIKGIKKGIKLKVGRHKTRLIIHKLKKYPARKCKKMFTPKSFALNIVDTVDIEAQNVPSEKNIPPDENVNSFAERTSTQLNAEQKKKQLFNKETADESSDVECDVTMWSDSEQQTQEETDNDWKLDVSNEKLEKEVNDDWMQIVRNEQRNLDSPIVVKMNLDNSIPSNIPEILEQQPKTRTESSAFYDKNIFIHSESWSNKDNHMVIIDSDCLKPKDDTHLPVEEKQALSVSWNVDETDQIKGNFAVNDFVRADVSPARRESVDQSISSNSDAEACCSSQKVLEDASEAVTTCNSRSEDVSDVSSFGNSPMHGESFLRRKFRKSNSPQAFTEGNDVYSHKLTKPQLYSIRNIVIVVMKSDSGFCFSGKLSMNVLYGAVEVYGAILDASKPATEVYSPKGYSSVFVESSEHFPEGDVENIWTALSAEGVTRDSESKLQEVIDKVEPGTAVLVLRNLENNLTLFLQTYFPLKLFPNVKNPGYYSWMDHQRAEIVLQARLHDPTRKRLIVEPCIITDIVNRMLALWRANEWSCTLVAGGKSVGKSTSARFLINRLLHTCGKVVLVDVDPGQAECTPAGCISYSLIEQPLTGPNFTHLLTPAYQLFIDEINVAQCVTRYLEGVRMLVDRLKRCPVMSRLPVVVNTMGFTRHIGWDLAIVTVKLVRPSFILQILSRKGNNYADLLSADIVNKQERKWEFCNETFVDWNRPCDHNLCVIYSNAENKGTWRSNELNLEPYQQRELVMMSYLSRIIRDDYNDPFQHSVGLPFSINEAVPYKTFFSSLCIIPQRLFGVPASHALKVINGNIVALCGIDLTEEESSQEPNDASGPRVLTQRSPLCTCYGFGIIRGVDMEQQEVFINTPLPISMMQHVNCLAGCIPVPPVLLQLSPGTPYVGGNATLPTSREPRKGYFRMKYRKSLSNS</sequence>
<dbReference type="AlphaFoldDB" id="A0A6P3XK19"/>
<evidence type="ECO:0000313" key="14">
    <source>
        <dbReference type="RefSeq" id="XP_014478592.1"/>
    </source>
</evidence>
<comment type="subcellular location">
    <subcellularLocation>
        <location evidence="1">Nucleus</location>
        <location evidence="1">Nucleolus</location>
    </subcellularLocation>
</comment>
<dbReference type="Pfam" id="PF16575">
    <property type="entry name" value="CLP1_P"/>
    <property type="match status" value="1"/>
</dbReference>
<evidence type="ECO:0000256" key="1">
    <source>
        <dbReference type="ARBA" id="ARBA00004604"/>
    </source>
</evidence>
<evidence type="ECO:0000259" key="11">
    <source>
        <dbReference type="Pfam" id="PF24419"/>
    </source>
</evidence>
<dbReference type="GeneID" id="106746478"/>
<comment type="similarity">
    <text evidence="2">Belongs to the Clp1 family. NOL9/GRC3 subfamily.</text>
</comment>
<evidence type="ECO:0000256" key="6">
    <source>
        <dbReference type="ARBA" id="ARBA00022777"/>
    </source>
</evidence>
<dbReference type="OrthoDB" id="2405412at2759"/>
<evidence type="ECO:0000256" key="3">
    <source>
        <dbReference type="ARBA" id="ARBA00022552"/>
    </source>
</evidence>
<dbReference type="Proteomes" id="UP000515204">
    <property type="component" value="Unplaced"/>
</dbReference>
<evidence type="ECO:0000256" key="7">
    <source>
        <dbReference type="ARBA" id="ARBA00022840"/>
    </source>
</evidence>
<dbReference type="Pfam" id="PF24419">
    <property type="entry name" value="Cupin_NOL9"/>
    <property type="match status" value="1"/>
</dbReference>
<organism evidence="13 14">
    <name type="scientific">Dinoponera quadriceps</name>
    <name type="common">South American ant</name>
    <dbReference type="NCBI Taxonomy" id="609295"/>
    <lineage>
        <taxon>Eukaryota</taxon>
        <taxon>Metazoa</taxon>
        <taxon>Ecdysozoa</taxon>
        <taxon>Arthropoda</taxon>
        <taxon>Hexapoda</taxon>
        <taxon>Insecta</taxon>
        <taxon>Pterygota</taxon>
        <taxon>Neoptera</taxon>
        <taxon>Endopterygota</taxon>
        <taxon>Hymenoptera</taxon>
        <taxon>Apocrita</taxon>
        <taxon>Aculeata</taxon>
        <taxon>Formicoidea</taxon>
        <taxon>Formicidae</taxon>
        <taxon>Ponerinae</taxon>
        <taxon>Ponerini</taxon>
        <taxon>Dinoponera</taxon>
    </lineage>
</organism>
<protein>
    <recommendedName>
        <fullName evidence="9">Polynucleotide 5'-hydroxyl-kinase NOL9</fullName>
    </recommendedName>
</protein>
<keyword evidence="13" id="KW-1185">Reference proteome</keyword>
<feature type="domain" description="NOL9 N-terminal" evidence="11">
    <location>
        <begin position="345"/>
        <end position="499"/>
    </location>
</feature>
<dbReference type="GO" id="GO:0051731">
    <property type="term" value="F:polynucleotide 5'-hydroxyl-kinase activity"/>
    <property type="evidence" value="ECO:0007669"/>
    <property type="project" value="InterPro"/>
</dbReference>
<dbReference type="GO" id="GO:0000448">
    <property type="term" value="P:cleavage in ITS2 between 5.8S rRNA and LSU-rRNA of tricistronic rRNA transcript (SSU-rRNA, 5.8S rRNA, LSU-rRNA)"/>
    <property type="evidence" value="ECO:0007669"/>
    <property type="project" value="TreeGrafter"/>
</dbReference>
<dbReference type="InterPro" id="IPR027417">
    <property type="entry name" value="P-loop_NTPase"/>
</dbReference>
<dbReference type="Gene3D" id="3.40.50.300">
    <property type="entry name" value="P-loop containing nucleotide triphosphate hydrolases"/>
    <property type="match status" value="1"/>
</dbReference>
<keyword evidence="3" id="KW-0698">rRNA processing</keyword>
<keyword evidence="6" id="KW-0418">Kinase</keyword>
<dbReference type="GO" id="GO:0005524">
    <property type="term" value="F:ATP binding"/>
    <property type="evidence" value="ECO:0007669"/>
    <property type="project" value="UniProtKB-KW"/>
</dbReference>
<keyword evidence="4" id="KW-0808">Transferase</keyword>
<feature type="domain" description="NOL9 C-terminal" evidence="12">
    <location>
        <begin position="772"/>
        <end position="875"/>
    </location>
</feature>
<dbReference type="GO" id="GO:0005730">
    <property type="term" value="C:nucleolus"/>
    <property type="evidence" value="ECO:0007669"/>
    <property type="project" value="UniProtKB-SubCell"/>
</dbReference>
<name>A0A6P3XK19_DINQU</name>
<dbReference type="KEGG" id="dqu:106746478"/>
<evidence type="ECO:0000259" key="10">
    <source>
        <dbReference type="Pfam" id="PF16575"/>
    </source>
</evidence>
<dbReference type="PANTHER" id="PTHR12755:SF3">
    <property type="entry name" value="POLYNUCLEOTIDE 5'-HYDROXYL-KINASE NOL9"/>
    <property type="match status" value="1"/>
</dbReference>
<gene>
    <name evidence="14" type="primary">LOC106746478</name>
</gene>
<evidence type="ECO:0000256" key="2">
    <source>
        <dbReference type="ARBA" id="ARBA00011003"/>
    </source>
</evidence>
<evidence type="ECO:0000256" key="4">
    <source>
        <dbReference type="ARBA" id="ARBA00022679"/>
    </source>
</evidence>
<dbReference type="InterPro" id="IPR057573">
    <property type="entry name" value="NOL9_N"/>
</dbReference>
<dbReference type="InterPro" id="IPR045116">
    <property type="entry name" value="Clp1/Grc3"/>
</dbReference>
<evidence type="ECO:0000256" key="9">
    <source>
        <dbReference type="ARBA" id="ARBA00071212"/>
    </source>
</evidence>
<feature type="domain" description="Clp1 P-loop" evidence="10">
    <location>
        <begin position="537"/>
        <end position="672"/>
    </location>
</feature>
<dbReference type="SUPFAM" id="SSF52540">
    <property type="entry name" value="P-loop containing nucleoside triphosphate hydrolases"/>
    <property type="match status" value="1"/>
</dbReference>
<evidence type="ECO:0000256" key="8">
    <source>
        <dbReference type="ARBA" id="ARBA00023242"/>
    </source>
</evidence>
<evidence type="ECO:0000256" key="5">
    <source>
        <dbReference type="ARBA" id="ARBA00022741"/>
    </source>
</evidence>
<keyword evidence="8" id="KW-0539">Nucleus</keyword>
<dbReference type="PANTHER" id="PTHR12755">
    <property type="entry name" value="CLEAVAGE/POLYADENYLATION FACTOR IA SUBUNIT CLP1P"/>
    <property type="match status" value="1"/>
</dbReference>
<dbReference type="InterPro" id="IPR032319">
    <property type="entry name" value="CLP1_P"/>
</dbReference>
<keyword evidence="7" id="KW-0067">ATP-binding</keyword>
<evidence type="ECO:0000313" key="13">
    <source>
        <dbReference type="Proteomes" id="UP000515204"/>
    </source>
</evidence>
<dbReference type="InterPro" id="IPR057570">
    <property type="entry name" value="NOL9_C"/>
</dbReference>
<proteinExistence type="inferred from homology"/>
<dbReference type="RefSeq" id="XP_014478592.1">
    <property type="nucleotide sequence ID" value="XM_014623106.1"/>
</dbReference>
<reference evidence="14" key="1">
    <citation type="submission" date="2025-08" db="UniProtKB">
        <authorList>
            <consortium name="RefSeq"/>
        </authorList>
    </citation>
    <scope>IDENTIFICATION</scope>
</reference>
<accession>A0A6P3XK19</accession>